<evidence type="ECO:0000313" key="4">
    <source>
        <dbReference type="EMBL" id="HIU45649.1"/>
    </source>
</evidence>
<reference evidence="4" key="1">
    <citation type="submission" date="2020-10" db="EMBL/GenBank/DDBJ databases">
        <authorList>
            <person name="Gilroy R."/>
        </authorList>
    </citation>
    <scope>NUCLEOTIDE SEQUENCE</scope>
    <source>
        <strain evidence="4">ChiSxjej2B14-8506</strain>
    </source>
</reference>
<dbReference type="InterPro" id="IPR047629">
    <property type="entry name" value="IS1182_transpos"/>
</dbReference>
<dbReference type="InterPro" id="IPR025668">
    <property type="entry name" value="Tnp_DDE_dom"/>
</dbReference>
<evidence type="ECO:0000259" key="3">
    <source>
        <dbReference type="Pfam" id="PF13751"/>
    </source>
</evidence>
<sequence>MMGRQSGQMSMIILDLSELIPENHLLRKIDQMISFDFIYDLVAPYYPTNGRPSVDPVSMFKMLLVGYLYGVKSERRLVQEVQLNIAYRWFCGFELTDKIPDHSTFSKTRLRKWNESCLFQEVFWEIIRRWVKSGLVDGKELAADGTYLPANVSKDSWIDTEVEAKLSMQSYLDLLDEELSKQPGFKKPPAKTIRKHRTTSQTDPDSGCINHGKKSGIGYLMETTVDCKYGIITGVDVYPANEKESLLILRHLERQIQNGVPMQNIALDRGYDTGAVHRGLELLGITGYIPAIQFSNSPEKYGFYYLPQEDAFCCPEGAKLIYQRLNCSQTTGKYLRCYQVQGDTCKHCKQNATCFKQTGVRRRILGSSCYPAFYRGHQRIGSDTYWHMMRLRKIWAEGSFSVLKREHCLSKIRKRGIPAVTEECLLSAMALNLKRMVRAILLTSHTLKIRAKNILFQLGFLFCQQAHLITQISADSANGRRETSFGRCAQESRLEFSP</sequence>
<dbReference type="EMBL" id="DVNK01000001">
    <property type="protein sequence ID" value="HIU45649.1"/>
    <property type="molecule type" value="Genomic_DNA"/>
</dbReference>
<comment type="caution">
    <text evidence="4">The sequence shown here is derived from an EMBL/GenBank/DDBJ whole genome shotgun (WGS) entry which is preliminary data.</text>
</comment>
<feature type="domain" description="Transposase InsH N-terminal" evidence="2">
    <location>
        <begin position="15"/>
        <end position="109"/>
    </location>
</feature>
<evidence type="ECO:0000256" key="1">
    <source>
        <dbReference type="SAM" id="MobiDB-lite"/>
    </source>
</evidence>
<dbReference type="Proteomes" id="UP000824123">
    <property type="component" value="Unassembled WGS sequence"/>
</dbReference>
<dbReference type="Pfam" id="PF05598">
    <property type="entry name" value="DUF772"/>
    <property type="match status" value="1"/>
</dbReference>
<organism evidence="4 5">
    <name type="scientific">Candidatus Fimadaptatus faecigallinarum</name>
    <dbReference type="NCBI Taxonomy" id="2840814"/>
    <lineage>
        <taxon>Bacteria</taxon>
        <taxon>Bacillati</taxon>
        <taxon>Bacillota</taxon>
        <taxon>Clostridia</taxon>
        <taxon>Eubacteriales</taxon>
        <taxon>Candidatus Fimadaptatus</taxon>
    </lineage>
</organism>
<accession>A0A9D1S315</accession>
<name>A0A9D1S315_9FIRM</name>
<feature type="compositionally biased region" description="Basic residues" evidence="1">
    <location>
        <begin position="188"/>
        <end position="198"/>
    </location>
</feature>
<proteinExistence type="predicted"/>
<evidence type="ECO:0000259" key="2">
    <source>
        <dbReference type="Pfam" id="PF05598"/>
    </source>
</evidence>
<dbReference type="NCBIfam" id="NF033551">
    <property type="entry name" value="transpos_IS1182"/>
    <property type="match status" value="1"/>
</dbReference>
<feature type="region of interest" description="Disordered" evidence="1">
    <location>
        <begin position="185"/>
        <end position="207"/>
    </location>
</feature>
<feature type="domain" description="Transposase DDE" evidence="3">
    <location>
        <begin position="314"/>
        <end position="437"/>
    </location>
</feature>
<protein>
    <submittedName>
        <fullName evidence="4">IS1182 family transposase</fullName>
    </submittedName>
</protein>
<evidence type="ECO:0000313" key="5">
    <source>
        <dbReference type="Proteomes" id="UP000824123"/>
    </source>
</evidence>
<dbReference type="AlphaFoldDB" id="A0A9D1S315"/>
<dbReference type="Pfam" id="PF13751">
    <property type="entry name" value="DDE_Tnp_1_6"/>
    <property type="match status" value="1"/>
</dbReference>
<dbReference type="InterPro" id="IPR008490">
    <property type="entry name" value="Transposase_InsH_N"/>
</dbReference>
<gene>
    <name evidence="4" type="ORF">IAC59_00135</name>
</gene>
<reference evidence="4" key="2">
    <citation type="journal article" date="2021" name="PeerJ">
        <title>Extensive microbial diversity within the chicken gut microbiome revealed by metagenomics and culture.</title>
        <authorList>
            <person name="Gilroy R."/>
            <person name="Ravi A."/>
            <person name="Getino M."/>
            <person name="Pursley I."/>
            <person name="Horton D.L."/>
            <person name="Alikhan N.F."/>
            <person name="Baker D."/>
            <person name="Gharbi K."/>
            <person name="Hall N."/>
            <person name="Watson M."/>
            <person name="Adriaenssens E.M."/>
            <person name="Foster-Nyarko E."/>
            <person name="Jarju S."/>
            <person name="Secka A."/>
            <person name="Antonio M."/>
            <person name="Oren A."/>
            <person name="Chaudhuri R.R."/>
            <person name="La Ragione R."/>
            <person name="Hildebrand F."/>
            <person name="Pallen M.J."/>
        </authorList>
    </citation>
    <scope>NUCLEOTIDE SEQUENCE</scope>
    <source>
        <strain evidence="4">ChiSxjej2B14-8506</strain>
    </source>
</reference>
<dbReference type="PANTHER" id="PTHR33408">
    <property type="entry name" value="TRANSPOSASE"/>
    <property type="match status" value="1"/>
</dbReference>